<keyword evidence="5" id="KW-0067">ATP-binding</keyword>
<gene>
    <name evidence="7" type="ORF">FD15_GL000265</name>
</gene>
<evidence type="ECO:0000256" key="2">
    <source>
        <dbReference type="ARBA" id="ARBA00022679"/>
    </source>
</evidence>
<dbReference type="RefSeq" id="WP_034989379.1">
    <property type="nucleotide sequence ID" value="NZ_AYZF01000008.1"/>
</dbReference>
<dbReference type="GO" id="GO:0005524">
    <property type="term" value="F:ATP binding"/>
    <property type="evidence" value="ECO:0007669"/>
    <property type="project" value="UniProtKB-KW"/>
</dbReference>
<keyword evidence="2" id="KW-0808">Transferase</keyword>
<organism evidence="7 8">
    <name type="scientific">Liquorilactobacillus sucicola DSM 21376 = JCM 15457</name>
    <dbReference type="NCBI Taxonomy" id="1423806"/>
    <lineage>
        <taxon>Bacteria</taxon>
        <taxon>Bacillati</taxon>
        <taxon>Bacillota</taxon>
        <taxon>Bacilli</taxon>
        <taxon>Lactobacillales</taxon>
        <taxon>Lactobacillaceae</taxon>
        <taxon>Liquorilactobacillus</taxon>
    </lineage>
</organism>
<dbReference type="PANTHER" id="PTHR10534:SF2">
    <property type="entry name" value="PYRIDOXAL KINASE"/>
    <property type="match status" value="1"/>
</dbReference>
<dbReference type="InterPro" id="IPR029056">
    <property type="entry name" value="Ribokinase-like"/>
</dbReference>
<dbReference type="InterPro" id="IPR013749">
    <property type="entry name" value="PM/HMP-P_kinase-1"/>
</dbReference>
<dbReference type="SUPFAM" id="SSF53613">
    <property type="entry name" value="Ribokinase-like"/>
    <property type="match status" value="1"/>
</dbReference>
<dbReference type="PANTHER" id="PTHR10534">
    <property type="entry name" value="PYRIDOXAL KINASE"/>
    <property type="match status" value="1"/>
</dbReference>
<dbReference type="eggNOG" id="COG2240">
    <property type="taxonomic scope" value="Bacteria"/>
</dbReference>
<dbReference type="GO" id="GO:0009443">
    <property type="term" value="P:pyridoxal 5'-phosphate salvage"/>
    <property type="evidence" value="ECO:0007669"/>
    <property type="project" value="InterPro"/>
</dbReference>
<keyword evidence="3" id="KW-0547">Nucleotide-binding</keyword>
<dbReference type="InterPro" id="IPR004625">
    <property type="entry name" value="PyrdxlKinase"/>
</dbReference>
<dbReference type="STRING" id="1423806.FD15_GL000265"/>
<feature type="domain" description="Pyridoxamine kinase/Phosphomethylpyrimidine kinase" evidence="6">
    <location>
        <begin position="76"/>
        <end position="257"/>
    </location>
</feature>
<name>A0A023CZP1_9LACO</name>
<evidence type="ECO:0000256" key="5">
    <source>
        <dbReference type="ARBA" id="ARBA00022840"/>
    </source>
</evidence>
<dbReference type="Pfam" id="PF08543">
    <property type="entry name" value="Phos_pyr_kin"/>
    <property type="match status" value="1"/>
</dbReference>
<dbReference type="NCBIfam" id="NF005491">
    <property type="entry name" value="PRK07105.1"/>
    <property type="match status" value="1"/>
</dbReference>
<proteinExistence type="predicted"/>
<dbReference type="Gene3D" id="3.40.1190.20">
    <property type="match status" value="1"/>
</dbReference>
<dbReference type="AlphaFoldDB" id="A0A023CZP1"/>
<sequence length="286" mass="31291">MATNVLVVQDLSCVGQVSMGVALPLLGAAGLRPNILPTALLSTHTGGFGANTYLDLSNEVVKIIDHWESLGLKFSAAYLGYLGQRPLNTILHYFDKLVAPQSFNLIDPVMGDNGSLYHGFDDNYVKGMRKLIVKASLITPNVTEAALLLGNEPPKHPLTLTEAHALLKELRHRFDIQQAILTGVHLTNGQVAVLGYDEISQEIWDQQRPKLPGSYFGTGDIFASVLFIMLVHGASLKGAVKKSMEFVSKSIQSSLAIPEFDNRYGVDYASHLPQLLKEIEQLQRKG</sequence>
<keyword evidence="4 7" id="KW-0418">Kinase</keyword>
<dbReference type="GO" id="GO:0008478">
    <property type="term" value="F:pyridoxal kinase activity"/>
    <property type="evidence" value="ECO:0007669"/>
    <property type="project" value="UniProtKB-EC"/>
</dbReference>
<dbReference type="OrthoDB" id="9800808at2"/>
<dbReference type="GO" id="GO:0005829">
    <property type="term" value="C:cytosol"/>
    <property type="evidence" value="ECO:0007669"/>
    <property type="project" value="TreeGrafter"/>
</dbReference>
<reference evidence="7 8" key="1">
    <citation type="journal article" date="2015" name="Genome Announc.">
        <title>Expanding the biotechnology potential of lactobacilli through comparative genomics of 213 strains and associated genera.</title>
        <authorList>
            <person name="Sun Z."/>
            <person name="Harris H.M."/>
            <person name="McCann A."/>
            <person name="Guo C."/>
            <person name="Argimon S."/>
            <person name="Zhang W."/>
            <person name="Yang X."/>
            <person name="Jeffery I.B."/>
            <person name="Cooney J.C."/>
            <person name="Kagawa T.F."/>
            <person name="Liu W."/>
            <person name="Song Y."/>
            <person name="Salvetti E."/>
            <person name="Wrobel A."/>
            <person name="Rasinkangas P."/>
            <person name="Parkhill J."/>
            <person name="Rea M.C."/>
            <person name="O'Sullivan O."/>
            <person name="Ritari J."/>
            <person name="Douillard F.P."/>
            <person name="Paul Ross R."/>
            <person name="Yang R."/>
            <person name="Briner A.E."/>
            <person name="Felis G.E."/>
            <person name="de Vos W.M."/>
            <person name="Barrangou R."/>
            <person name="Klaenhammer T.R."/>
            <person name="Caufield P.W."/>
            <person name="Cui Y."/>
            <person name="Zhang H."/>
            <person name="O'Toole P.W."/>
        </authorList>
    </citation>
    <scope>NUCLEOTIDE SEQUENCE [LARGE SCALE GENOMIC DNA]</scope>
    <source>
        <strain evidence="7 8">DSM 21376</strain>
    </source>
</reference>
<evidence type="ECO:0000313" key="7">
    <source>
        <dbReference type="EMBL" id="KRN06712.1"/>
    </source>
</evidence>
<keyword evidence="8" id="KW-1185">Reference proteome</keyword>
<evidence type="ECO:0000313" key="8">
    <source>
        <dbReference type="Proteomes" id="UP000050961"/>
    </source>
</evidence>
<dbReference type="EC" id="2.7.1.35" evidence="1"/>
<evidence type="ECO:0000256" key="1">
    <source>
        <dbReference type="ARBA" id="ARBA00012104"/>
    </source>
</evidence>
<dbReference type="Proteomes" id="UP000050961">
    <property type="component" value="Unassembled WGS sequence"/>
</dbReference>
<evidence type="ECO:0000259" key="6">
    <source>
        <dbReference type="Pfam" id="PF08543"/>
    </source>
</evidence>
<dbReference type="EMBL" id="AYZF01000008">
    <property type="protein sequence ID" value="KRN06712.1"/>
    <property type="molecule type" value="Genomic_DNA"/>
</dbReference>
<evidence type="ECO:0000256" key="4">
    <source>
        <dbReference type="ARBA" id="ARBA00022777"/>
    </source>
</evidence>
<dbReference type="PATRIC" id="fig|1423806.3.peg.270"/>
<comment type="caution">
    <text evidence="7">The sequence shown here is derived from an EMBL/GenBank/DDBJ whole genome shotgun (WGS) entry which is preliminary data.</text>
</comment>
<evidence type="ECO:0000256" key="3">
    <source>
        <dbReference type="ARBA" id="ARBA00022741"/>
    </source>
</evidence>
<accession>A0A023CZP1</accession>
<protein>
    <recommendedName>
        <fullName evidence="1">pyridoxal kinase</fullName>
        <ecNumber evidence="1">2.7.1.35</ecNumber>
    </recommendedName>
</protein>